<feature type="domain" description="Glycoside hydrolase family 2" evidence="9">
    <location>
        <begin position="717"/>
        <end position="803"/>
    </location>
</feature>
<protein>
    <submittedName>
        <fullName evidence="10">Beta-galactosidase</fullName>
    </submittedName>
</protein>
<dbReference type="GO" id="GO:0005975">
    <property type="term" value="P:carbohydrate metabolic process"/>
    <property type="evidence" value="ECO:0007669"/>
    <property type="project" value="InterPro"/>
</dbReference>
<dbReference type="InterPro" id="IPR006102">
    <property type="entry name" value="Ig-like_GH2"/>
</dbReference>
<dbReference type="InterPro" id="IPR006103">
    <property type="entry name" value="Glyco_hydro_2_cat"/>
</dbReference>
<dbReference type="EMBL" id="CP030041">
    <property type="protein sequence ID" value="AWW32682.1"/>
    <property type="molecule type" value="Genomic_DNA"/>
</dbReference>
<dbReference type="InterPro" id="IPR006101">
    <property type="entry name" value="Glyco_hydro_2"/>
</dbReference>
<dbReference type="PRINTS" id="PR00132">
    <property type="entry name" value="GLHYDRLASE2"/>
</dbReference>
<gene>
    <name evidence="10" type="ORF">DN752_22455</name>
</gene>
<name>A0A2Z4INL1_9BACT</name>
<dbReference type="Gene3D" id="3.20.20.80">
    <property type="entry name" value="Glycosidases"/>
    <property type="match status" value="1"/>
</dbReference>
<organism evidence="10 11">
    <name type="scientific">Echinicola strongylocentroti</name>
    <dbReference type="NCBI Taxonomy" id="1795355"/>
    <lineage>
        <taxon>Bacteria</taxon>
        <taxon>Pseudomonadati</taxon>
        <taxon>Bacteroidota</taxon>
        <taxon>Cytophagia</taxon>
        <taxon>Cytophagales</taxon>
        <taxon>Cyclobacteriaceae</taxon>
        <taxon>Echinicola</taxon>
    </lineage>
</organism>
<dbReference type="InterPro" id="IPR006104">
    <property type="entry name" value="Glyco_hydro_2_N"/>
</dbReference>
<dbReference type="PANTHER" id="PTHR42732">
    <property type="entry name" value="BETA-GALACTOSIDASE"/>
    <property type="match status" value="1"/>
</dbReference>
<feature type="domain" description="Glycoside hydrolase family 2 immunoglobulin-like beta-sandwich" evidence="5">
    <location>
        <begin position="192"/>
        <end position="295"/>
    </location>
</feature>
<feature type="domain" description="DUF4982" evidence="8">
    <location>
        <begin position="631"/>
        <end position="690"/>
    </location>
</feature>
<dbReference type="Pfam" id="PF02836">
    <property type="entry name" value="Glyco_hydro_2_C"/>
    <property type="match status" value="1"/>
</dbReference>
<dbReference type="InterPro" id="IPR008979">
    <property type="entry name" value="Galactose-bd-like_sf"/>
</dbReference>
<evidence type="ECO:0000259" key="7">
    <source>
        <dbReference type="Pfam" id="PF02837"/>
    </source>
</evidence>
<evidence type="ECO:0000256" key="1">
    <source>
        <dbReference type="ARBA" id="ARBA00007401"/>
    </source>
</evidence>
<dbReference type="InterPro" id="IPR051913">
    <property type="entry name" value="GH2_Domain-Containing"/>
</dbReference>
<accession>A0A2Z4INL1</accession>
<evidence type="ECO:0000256" key="2">
    <source>
        <dbReference type="ARBA" id="ARBA00022801"/>
    </source>
</evidence>
<dbReference type="SUPFAM" id="SSF51445">
    <property type="entry name" value="(Trans)glycosidases"/>
    <property type="match status" value="1"/>
</dbReference>
<feature type="chain" id="PRO_5016302917" evidence="4">
    <location>
        <begin position="27"/>
        <end position="808"/>
    </location>
</feature>
<dbReference type="Pfam" id="PF18565">
    <property type="entry name" value="Glyco_hydro2_C5"/>
    <property type="match status" value="1"/>
</dbReference>
<dbReference type="Proteomes" id="UP000248688">
    <property type="component" value="Chromosome"/>
</dbReference>
<dbReference type="OrthoDB" id="1007335at2"/>
<dbReference type="KEGG" id="est:DN752_22455"/>
<keyword evidence="3" id="KW-0326">Glycosidase</keyword>
<keyword evidence="4" id="KW-0732">Signal</keyword>
<dbReference type="SUPFAM" id="SSF49785">
    <property type="entry name" value="Galactose-binding domain-like"/>
    <property type="match status" value="1"/>
</dbReference>
<evidence type="ECO:0000259" key="5">
    <source>
        <dbReference type="Pfam" id="PF00703"/>
    </source>
</evidence>
<dbReference type="Gene3D" id="2.60.120.260">
    <property type="entry name" value="Galactose-binding domain-like"/>
    <property type="match status" value="1"/>
</dbReference>
<dbReference type="InterPro" id="IPR013783">
    <property type="entry name" value="Ig-like_fold"/>
</dbReference>
<comment type="similarity">
    <text evidence="1">Belongs to the glycosyl hydrolase 2 family.</text>
</comment>
<dbReference type="InterPro" id="IPR040605">
    <property type="entry name" value="Glyco_hydro2_dom5"/>
</dbReference>
<reference evidence="10 11" key="1">
    <citation type="submission" date="2018-06" db="EMBL/GenBank/DDBJ databases">
        <title>Echinicola strongylocentroti sp. nov., isolated from a sea urchin Strongylocentrotus intermedius.</title>
        <authorList>
            <person name="Bae S.S."/>
        </authorList>
    </citation>
    <scope>NUCLEOTIDE SEQUENCE [LARGE SCALE GENOMIC DNA]</scope>
    <source>
        <strain evidence="10 11">MEBiC08714</strain>
    </source>
</reference>
<dbReference type="AlphaFoldDB" id="A0A2Z4INL1"/>
<evidence type="ECO:0000256" key="4">
    <source>
        <dbReference type="SAM" id="SignalP"/>
    </source>
</evidence>
<feature type="signal peptide" evidence="4">
    <location>
        <begin position="1"/>
        <end position="26"/>
    </location>
</feature>
<dbReference type="GO" id="GO:0004553">
    <property type="term" value="F:hydrolase activity, hydrolyzing O-glycosyl compounds"/>
    <property type="evidence" value="ECO:0007669"/>
    <property type="project" value="InterPro"/>
</dbReference>
<evidence type="ECO:0000259" key="9">
    <source>
        <dbReference type="Pfam" id="PF18565"/>
    </source>
</evidence>
<evidence type="ECO:0000259" key="6">
    <source>
        <dbReference type="Pfam" id="PF02836"/>
    </source>
</evidence>
<proteinExistence type="inferred from homology"/>
<dbReference type="PANTHER" id="PTHR42732:SF1">
    <property type="entry name" value="BETA-MANNOSIDASE"/>
    <property type="match status" value="1"/>
</dbReference>
<keyword evidence="2" id="KW-0378">Hydrolase</keyword>
<feature type="domain" description="Glycosyl hydrolases family 2 sugar binding" evidence="7">
    <location>
        <begin position="35"/>
        <end position="181"/>
    </location>
</feature>
<dbReference type="Pfam" id="PF16355">
    <property type="entry name" value="DUF4982"/>
    <property type="match status" value="1"/>
</dbReference>
<evidence type="ECO:0000313" key="11">
    <source>
        <dbReference type="Proteomes" id="UP000248688"/>
    </source>
</evidence>
<sequence length="808" mass="91075">MIMFRRYLCGFFPLLIFIVLSMPAQAQHQGMALFNEDWQFAKADNMTEYEEAMSSITSWRSISLPHDWSVEGPFSPELASGTGFLPGGIGWYKKSFTMEEYDPSRQYTIYFDGVYKNSEVWINGHHLGKRPNGFLAFYYDLTPYLKAGDNQLVVKADHREYADSRYYTGSGIYRNVYLLSKAKQHIQPWGVFFTSPDVTSTRADIQVQVAIQNEAAQTSPVQVVAKLLDANGHTVGEQTVESFLPAGNYNQETLSFSIMDPMLWSPDDPYLYDLEVSIHKNGEQIDFWQDKVGLRTFRFDAQEGFFLNGENTLLKGVCIHHDAGALGAAVPEAVWAQRLATLKKLGCNAIRMSHYPHQDYLYDLCDEMGFLVQDEAFDEWEVGKNKWIEGWNVGTPGNDGSYDAFAEWGRQDVKDMVLRSRNHPSIIMWSVGNEIDYPNDPYSHPVLDEGRNPQIYGKGYQKDNPAASRLGELASGLVSAVKAVDNTRPVTAALAGVTMSNHTSYPGALDIVGYNYQEYRYEEDHKAYPNRVIYGSENGDALSAWKAVTDHPYIASQFLWTAFDFLGEARPWPERSSGAGIIDLAGYPKPDYYFRKSLWNESPMVYLAMTDKEENLHRRRGMEGIWQGEQGEKLWVACYANVDEVELFLNGESLGKKEIVYDDKDMPGWMVEYAPGELQAIGYQNGSEVASYTVQTPGDLDHMKVSIEEGEEDPLNGEKILIMDICLADQNGNRVPHSDQEVDIELEGGAVLLGLESGDRSSHENYKSSSRKTYNGRLKAYIKVPNGADKVQVVVSSNGLQSVNREFN</sequence>
<dbReference type="InterPro" id="IPR032311">
    <property type="entry name" value="DUF4982"/>
</dbReference>
<evidence type="ECO:0000259" key="8">
    <source>
        <dbReference type="Pfam" id="PF16355"/>
    </source>
</evidence>
<evidence type="ECO:0000256" key="3">
    <source>
        <dbReference type="ARBA" id="ARBA00023295"/>
    </source>
</evidence>
<dbReference type="InterPro" id="IPR036156">
    <property type="entry name" value="Beta-gal/glucu_dom_sf"/>
</dbReference>
<dbReference type="Gene3D" id="2.60.40.10">
    <property type="entry name" value="Immunoglobulins"/>
    <property type="match status" value="3"/>
</dbReference>
<dbReference type="Pfam" id="PF00703">
    <property type="entry name" value="Glyco_hydro_2"/>
    <property type="match status" value="1"/>
</dbReference>
<dbReference type="InterPro" id="IPR017853">
    <property type="entry name" value="GH"/>
</dbReference>
<dbReference type="Pfam" id="PF02837">
    <property type="entry name" value="Glyco_hydro_2_N"/>
    <property type="match status" value="1"/>
</dbReference>
<keyword evidence="11" id="KW-1185">Reference proteome</keyword>
<dbReference type="SUPFAM" id="SSF49303">
    <property type="entry name" value="beta-Galactosidase/glucuronidase domain"/>
    <property type="match status" value="1"/>
</dbReference>
<feature type="domain" description="Glycoside hydrolase family 2 catalytic" evidence="6">
    <location>
        <begin position="303"/>
        <end position="495"/>
    </location>
</feature>
<evidence type="ECO:0000313" key="10">
    <source>
        <dbReference type="EMBL" id="AWW32682.1"/>
    </source>
</evidence>